<dbReference type="KEGG" id="ahs:AHALO_2116"/>
<dbReference type="PANTHER" id="PTHR36984">
    <property type="entry name" value="CRISPR-ASSOCIATED ENDORIBONUCLEASE CAS6 1"/>
    <property type="match status" value="1"/>
</dbReference>
<evidence type="ECO:0000313" key="5">
    <source>
        <dbReference type="EMBL" id="PKI79890.1"/>
    </source>
</evidence>
<dbReference type="EMBL" id="NXIF01000052">
    <property type="protein sequence ID" value="PKI79890.1"/>
    <property type="molecule type" value="Genomic_DNA"/>
</dbReference>
<dbReference type="OrthoDB" id="86642at2"/>
<protein>
    <submittedName>
        <fullName evidence="5">CRISPR-associated endoribonuclease Cas6</fullName>
    </submittedName>
</protein>
<dbReference type="AlphaFoldDB" id="A0A2N1J006"/>
<organism evidence="5 6">
    <name type="scientific">Malaciobacter halophilus</name>
    <dbReference type="NCBI Taxonomy" id="197482"/>
    <lineage>
        <taxon>Bacteria</taxon>
        <taxon>Pseudomonadati</taxon>
        <taxon>Campylobacterota</taxon>
        <taxon>Epsilonproteobacteria</taxon>
        <taxon>Campylobacterales</taxon>
        <taxon>Arcobacteraceae</taxon>
        <taxon>Malaciobacter</taxon>
    </lineage>
</organism>
<dbReference type="RefSeq" id="WP_101185762.1">
    <property type="nucleotide sequence ID" value="NZ_CP031218.1"/>
</dbReference>
<evidence type="ECO:0000256" key="1">
    <source>
        <dbReference type="ARBA" id="ARBA00005937"/>
    </source>
</evidence>
<dbReference type="InterPro" id="IPR049435">
    <property type="entry name" value="Cas_Cas6_C"/>
</dbReference>
<sequence length="244" mass="29112">MKYFELICTVFIKVDIEFINSFDVISKFINFSMLKNDKLKDFHQQKGYKYYSFGGFYPLEKDKLYKKGRVYKFTLRSLDERFIDSLSTLLKENINNHFLQIVETNKKIVKQFFITELYSVTPVIVSLPRQKGEKQMFWSIKDDIFILQKQLQNNLLKKYKSFYEKDLEPTQNFIQLFEIKNQKPQSIYFTKKINDKKEQKVRLFGNKFKIIVNEDEISQKLAFTALACGLGERQSYGGGFCLWN</sequence>
<keyword evidence="6" id="KW-1185">Reference proteome</keyword>
<dbReference type="GO" id="GO:0016788">
    <property type="term" value="F:hydrolase activity, acting on ester bonds"/>
    <property type="evidence" value="ECO:0007669"/>
    <property type="project" value="InterPro"/>
</dbReference>
<gene>
    <name evidence="5" type="primary">cas6</name>
    <name evidence="5" type="ORF">CP960_12190</name>
</gene>
<dbReference type="GO" id="GO:0051607">
    <property type="term" value="P:defense response to virus"/>
    <property type="evidence" value="ECO:0007669"/>
    <property type="project" value="UniProtKB-KW"/>
</dbReference>
<proteinExistence type="inferred from homology"/>
<comment type="caution">
    <text evidence="5">The sequence shown here is derived from an EMBL/GenBank/DDBJ whole genome shotgun (WGS) entry which is preliminary data.</text>
</comment>
<dbReference type="Pfam" id="PF01881">
    <property type="entry name" value="Cas_Cas6_C"/>
    <property type="match status" value="1"/>
</dbReference>
<comment type="similarity">
    <text evidence="1">Belongs to the CRISPR-associated protein Cas6/Cse3/CasE family.</text>
</comment>
<dbReference type="PANTHER" id="PTHR36984:SF1">
    <property type="entry name" value="CRISPR-ASSOCIATED ENDORIBONUCLEASE CAS6 1"/>
    <property type="match status" value="1"/>
</dbReference>
<dbReference type="GO" id="GO:0003723">
    <property type="term" value="F:RNA binding"/>
    <property type="evidence" value="ECO:0007669"/>
    <property type="project" value="UniProtKB-KW"/>
</dbReference>
<dbReference type="InterPro" id="IPR010156">
    <property type="entry name" value="CRISPR-assoc_prot_Cas6"/>
</dbReference>
<keyword evidence="2" id="KW-0694">RNA-binding</keyword>
<feature type="domain" description="CRISPR associated protein Cas6 C-terminal" evidence="4">
    <location>
        <begin position="119"/>
        <end position="241"/>
    </location>
</feature>
<dbReference type="Proteomes" id="UP000233248">
    <property type="component" value="Unassembled WGS sequence"/>
</dbReference>
<keyword evidence="3" id="KW-0051">Antiviral defense</keyword>
<evidence type="ECO:0000256" key="2">
    <source>
        <dbReference type="ARBA" id="ARBA00022884"/>
    </source>
</evidence>
<evidence type="ECO:0000313" key="6">
    <source>
        <dbReference type="Proteomes" id="UP000233248"/>
    </source>
</evidence>
<dbReference type="CDD" id="cd21140">
    <property type="entry name" value="Cas6_I-like"/>
    <property type="match status" value="1"/>
</dbReference>
<name>A0A2N1J006_9BACT</name>
<reference evidence="5 6" key="1">
    <citation type="submission" date="2017-09" db="EMBL/GenBank/DDBJ databases">
        <title>Genomics of the genus Arcobacter.</title>
        <authorList>
            <person name="Perez-Cataluna A."/>
            <person name="Figueras M.J."/>
            <person name="Salas-Masso N."/>
        </authorList>
    </citation>
    <scope>NUCLEOTIDE SEQUENCE [LARGE SCALE GENOMIC DNA]</scope>
    <source>
        <strain evidence="5 6">DSM 18005</strain>
    </source>
</reference>
<accession>A0A2N1J006</accession>
<dbReference type="Gene3D" id="3.30.70.1900">
    <property type="match status" value="1"/>
</dbReference>
<evidence type="ECO:0000259" key="4">
    <source>
        <dbReference type="Pfam" id="PF01881"/>
    </source>
</evidence>
<dbReference type="NCBIfam" id="TIGR01877">
    <property type="entry name" value="cas_cas6"/>
    <property type="match status" value="1"/>
</dbReference>
<evidence type="ECO:0000256" key="3">
    <source>
        <dbReference type="ARBA" id="ARBA00023118"/>
    </source>
</evidence>